<dbReference type="PANTHER" id="PTHR30093:SF2">
    <property type="entry name" value="TYPE II SECRETION SYSTEM PROTEIN H"/>
    <property type="match status" value="1"/>
</dbReference>
<dbReference type="EMBL" id="NIDE01000009">
    <property type="protein sequence ID" value="OWK39718.1"/>
    <property type="molecule type" value="Genomic_DNA"/>
</dbReference>
<gene>
    <name evidence="2" type="ORF">FRUB_05608</name>
</gene>
<reference evidence="3" key="1">
    <citation type="submission" date="2017-06" db="EMBL/GenBank/DDBJ databases">
        <title>Genome analysis of Fimbriiglobus ruber SP5, the first member of the order Planctomycetales with confirmed chitinolytic capability.</title>
        <authorList>
            <person name="Ravin N.V."/>
            <person name="Rakitin A.L."/>
            <person name="Ivanova A.A."/>
            <person name="Beletsky A.V."/>
            <person name="Kulichevskaya I.S."/>
            <person name="Mardanov A.V."/>
            <person name="Dedysh S.N."/>
        </authorList>
    </citation>
    <scope>NUCLEOTIDE SEQUENCE [LARGE SCALE GENOMIC DNA]</scope>
    <source>
        <strain evidence="3">SP5</strain>
    </source>
</reference>
<dbReference type="AlphaFoldDB" id="A0A225DMD9"/>
<dbReference type="InterPro" id="IPR027558">
    <property type="entry name" value="Pre_pil_HX9DG_C"/>
</dbReference>
<dbReference type="PANTHER" id="PTHR30093">
    <property type="entry name" value="GENERAL SECRETION PATHWAY PROTEIN G"/>
    <property type="match status" value="1"/>
</dbReference>
<feature type="domain" description="DUF1559" evidence="1">
    <location>
        <begin position="28"/>
        <end position="205"/>
    </location>
</feature>
<dbReference type="Pfam" id="PF07596">
    <property type="entry name" value="SBP_bac_10"/>
    <property type="match status" value="1"/>
</dbReference>
<protein>
    <recommendedName>
        <fullName evidence="1">DUF1559 domain-containing protein</fullName>
    </recommendedName>
</protein>
<keyword evidence="3" id="KW-1185">Reference proteome</keyword>
<evidence type="ECO:0000313" key="3">
    <source>
        <dbReference type="Proteomes" id="UP000214646"/>
    </source>
</evidence>
<comment type="caution">
    <text evidence="2">The sequence shown here is derived from an EMBL/GenBank/DDBJ whole genome shotgun (WGS) entry which is preliminary data.</text>
</comment>
<name>A0A225DMD9_9BACT</name>
<dbReference type="RefSeq" id="WP_161967646.1">
    <property type="nucleotide sequence ID" value="NZ_NIDE01000009.1"/>
</dbReference>
<evidence type="ECO:0000259" key="1">
    <source>
        <dbReference type="Pfam" id="PF07596"/>
    </source>
</evidence>
<evidence type="ECO:0000313" key="2">
    <source>
        <dbReference type="EMBL" id="OWK39718.1"/>
    </source>
</evidence>
<dbReference type="OrthoDB" id="255848at2"/>
<dbReference type="InterPro" id="IPR011453">
    <property type="entry name" value="DUF1559"/>
</dbReference>
<dbReference type="NCBIfam" id="TIGR04294">
    <property type="entry name" value="pre_pil_HX9DG"/>
    <property type="match status" value="1"/>
</dbReference>
<accession>A0A225DMD9</accession>
<organism evidence="2 3">
    <name type="scientific">Fimbriiglobus ruber</name>
    <dbReference type="NCBI Taxonomy" id="1908690"/>
    <lineage>
        <taxon>Bacteria</taxon>
        <taxon>Pseudomonadati</taxon>
        <taxon>Planctomycetota</taxon>
        <taxon>Planctomycetia</taxon>
        <taxon>Gemmatales</taxon>
        <taxon>Gemmataceae</taxon>
        <taxon>Fimbriiglobus</taxon>
    </lineage>
</organism>
<proteinExistence type="predicted"/>
<dbReference type="Proteomes" id="UP000214646">
    <property type="component" value="Unassembled WGS sequence"/>
</dbReference>
<sequence length="228" mass="23131">MIAAGPYTVQGVMLGGVGDGGPGSLDASVVSVFVCPSDGLPSPAVGQIPGTNSYLGLSSYRGSMSGKDPSDPQYGTDGVIVNGVTGSVRITDITDGTSNTLMFGEHNNVDPNWPAWAAVFAPVIASDPSVPYWVLGSTWTTQILFDQAGTAGSLNALLPSSAGDFSTTSFYVLSARASSFGSRHTGGANFTLADGSVRFISNAVNSNPTVLPALATRAGGEVIDPSAY</sequence>